<feature type="region of interest" description="Disordered" evidence="1">
    <location>
        <begin position="718"/>
        <end position="813"/>
    </location>
</feature>
<reference evidence="2" key="1">
    <citation type="journal article" date="2020" name="bioRxiv">
        <title>Comparative genomics of Chlamydomonas.</title>
        <authorList>
            <person name="Craig R.J."/>
            <person name="Hasan A.R."/>
            <person name="Ness R.W."/>
            <person name="Keightley P.D."/>
        </authorList>
    </citation>
    <scope>NUCLEOTIDE SEQUENCE</scope>
    <source>
        <strain evidence="2">SAG 7.73</strain>
    </source>
</reference>
<dbReference type="InterPro" id="IPR046938">
    <property type="entry name" value="DNA_clamp_sf"/>
</dbReference>
<organism evidence="2 3">
    <name type="scientific">Chlamydomonas incerta</name>
    <dbReference type="NCBI Taxonomy" id="51695"/>
    <lineage>
        <taxon>Eukaryota</taxon>
        <taxon>Viridiplantae</taxon>
        <taxon>Chlorophyta</taxon>
        <taxon>core chlorophytes</taxon>
        <taxon>Chlorophyceae</taxon>
        <taxon>CS clade</taxon>
        <taxon>Chlamydomonadales</taxon>
        <taxon>Chlamydomonadaceae</taxon>
        <taxon>Chlamydomonas</taxon>
    </lineage>
</organism>
<sequence length="813" mass="82507">MSCRLSLGRAQVKRFKTTLLSLNKIGGELLIEAAPQQLVLRSINTAKSAFLSVTYYSHFFENYELFDTPVLQTVALSKDVLAMFRSMKIASIDILLDLATAKLTATVHTEEGLVKRYSFNCVEGEVLQATVDSEAYPTTVVAEAAELDKLLSSFSATVDEITLIVHPMSAAAAANGHKACEMRSYIDPLKAGQESALQTSLTMDTRSVFTSYCHNSEHPADATFNVKDFRTMTGMCTAQGADVALRMETAGAPVVVEPHFRGLREGGETDFTAMLVLATVPETMLGPEHAAMVAQMAEHRAQEAAGATTGMGAGRSGGGGVHGGEEDGMDEDDYGAVAHAGARGDGGDFDMAAHEGAYGAARPAAAPQAAAAAVGGQGGRRRLPGAAGASQPAAARDAYAAAAAAAGMQAPAQTESMDDDVPARRTGRQAAAAGGAAGAAFIGVQGALGGARTQLPPPPAPYRPTPDPTGLQQHLQFMPGGAAEDAGTTTATTTISAGGGVSGGWQQPLQHQDPADPRRGPGSHHHQQQPTPGQQPESFGFARGGLGEPSHTGGGAQAGHDSQDPESLPGMRSPYWPQGRGRSQLGDAPPPAAGFQQRAHPHPVQQQQQAGAGPMWTDGPSNNTSAGGRGGSAQGGQPPSNVTAAAGQAAPNRSGLGCPGTWGSGAGGVTPEGANDAQTAGACGANAGAGGVGSRGAGASSWGAGGAAAYGGTLQPRPGATAPGVHTWGMEAGGGGPLPQGETSADVGISGALQQHQPQHQHQPPRQAVIHAELFGDDDEEDDDEEVPATPPEQQETRSMGHGVLGMGAPDAG</sequence>
<dbReference type="EMBL" id="JAEHOC010000014">
    <property type="protein sequence ID" value="KAG2435690.1"/>
    <property type="molecule type" value="Genomic_DNA"/>
</dbReference>
<gene>
    <name evidence="2" type="ORF">HXX76_006890</name>
</gene>
<feature type="region of interest" description="Disordered" evidence="1">
    <location>
        <begin position="410"/>
        <end position="430"/>
    </location>
</feature>
<dbReference type="Proteomes" id="UP000650467">
    <property type="component" value="Unassembled WGS sequence"/>
</dbReference>
<feature type="compositionally biased region" description="Gly residues" evidence="1">
    <location>
        <begin position="657"/>
        <end position="670"/>
    </location>
</feature>
<protein>
    <submittedName>
        <fullName evidence="2">Uncharacterized protein</fullName>
    </submittedName>
</protein>
<dbReference type="Pfam" id="PF04139">
    <property type="entry name" value="Rad9"/>
    <property type="match status" value="1"/>
</dbReference>
<dbReference type="GO" id="GO:0071479">
    <property type="term" value="P:cellular response to ionizing radiation"/>
    <property type="evidence" value="ECO:0007669"/>
    <property type="project" value="TreeGrafter"/>
</dbReference>
<evidence type="ECO:0000256" key="1">
    <source>
        <dbReference type="SAM" id="MobiDB-lite"/>
    </source>
</evidence>
<dbReference type="OrthoDB" id="60092at2759"/>
<evidence type="ECO:0000313" key="3">
    <source>
        <dbReference type="Proteomes" id="UP000650467"/>
    </source>
</evidence>
<dbReference type="SUPFAM" id="SSF55979">
    <property type="entry name" value="DNA clamp"/>
    <property type="match status" value="1"/>
</dbReference>
<feature type="compositionally biased region" description="Low complexity" evidence="1">
    <location>
        <begin position="754"/>
        <end position="765"/>
    </location>
</feature>
<feature type="compositionally biased region" description="Gly residues" evidence="1">
    <location>
        <begin position="542"/>
        <end position="557"/>
    </location>
</feature>
<name>A0A835TB77_CHLIN</name>
<evidence type="ECO:0000313" key="2">
    <source>
        <dbReference type="EMBL" id="KAG2435690.1"/>
    </source>
</evidence>
<feature type="compositionally biased region" description="Pro residues" evidence="1">
    <location>
        <begin position="455"/>
        <end position="467"/>
    </location>
</feature>
<dbReference type="AlphaFoldDB" id="A0A835TB77"/>
<keyword evidence="3" id="KW-1185">Reference proteome</keyword>
<dbReference type="PANTHER" id="PTHR15237:SF0">
    <property type="entry name" value="CELL CYCLE CHECKPOINT CONTROL PROTEIN"/>
    <property type="match status" value="1"/>
</dbReference>
<dbReference type="GO" id="GO:0006281">
    <property type="term" value="P:DNA repair"/>
    <property type="evidence" value="ECO:0007669"/>
    <property type="project" value="TreeGrafter"/>
</dbReference>
<feature type="region of interest" description="Disordered" evidence="1">
    <location>
        <begin position="492"/>
        <end position="673"/>
    </location>
</feature>
<dbReference type="InterPro" id="IPR007268">
    <property type="entry name" value="Rad9/Ddc1"/>
</dbReference>
<dbReference type="Gene3D" id="3.70.10.10">
    <property type="match status" value="1"/>
</dbReference>
<feature type="compositionally biased region" description="Low complexity" evidence="1">
    <location>
        <begin position="596"/>
        <end position="614"/>
    </location>
</feature>
<dbReference type="GO" id="GO:0030896">
    <property type="term" value="C:checkpoint clamp complex"/>
    <property type="evidence" value="ECO:0007669"/>
    <property type="project" value="InterPro"/>
</dbReference>
<dbReference type="GO" id="GO:0000076">
    <property type="term" value="P:DNA replication checkpoint signaling"/>
    <property type="evidence" value="ECO:0007669"/>
    <property type="project" value="TreeGrafter"/>
</dbReference>
<feature type="compositionally biased region" description="Acidic residues" evidence="1">
    <location>
        <begin position="775"/>
        <end position="787"/>
    </location>
</feature>
<feature type="region of interest" description="Disordered" evidence="1">
    <location>
        <begin position="449"/>
        <end position="475"/>
    </location>
</feature>
<accession>A0A835TB77</accession>
<dbReference type="GO" id="GO:0031573">
    <property type="term" value="P:mitotic intra-S DNA damage checkpoint signaling"/>
    <property type="evidence" value="ECO:0007669"/>
    <property type="project" value="TreeGrafter"/>
</dbReference>
<dbReference type="PANTHER" id="PTHR15237">
    <property type="entry name" value="DNA REPAIR PROTEIN RAD9"/>
    <property type="match status" value="1"/>
</dbReference>
<comment type="caution">
    <text evidence="2">The sequence shown here is derived from an EMBL/GenBank/DDBJ whole genome shotgun (WGS) entry which is preliminary data.</text>
</comment>
<proteinExistence type="predicted"/>